<dbReference type="AlphaFoldDB" id="A0A1V4AAW7"/>
<evidence type="ECO:0000256" key="3">
    <source>
        <dbReference type="ARBA" id="ARBA00023027"/>
    </source>
</evidence>
<feature type="domain" description="D-isomer specific 2-hydroxyacid dehydrogenase NAD-binding" evidence="6">
    <location>
        <begin position="129"/>
        <end position="304"/>
    </location>
</feature>
<dbReference type="EMBL" id="MVFC01000008">
    <property type="protein sequence ID" value="OON80167.1"/>
    <property type="molecule type" value="Genomic_DNA"/>
</dbReference>
<evidence type="ECO:0000256" key="4">
    <source>
        <dbReference type="RuleBase" id="RU003719"/>
    </source>
</evidence>
<evidence type="ECO:0000256" key="1">
    <source>
        <dbReference type="ARBA" id="ARBA00005854"/>
    </source>
</evidence>
<keyword evidence="2 4" id="KW-0560">Oxidoreductase</keyword>
<dbReference type="PANTHER" id="PTHR43761">
    <property type="entry name" value="D-ISOMER SPECIFIC 2-HYDROXYACID DEHYDROGENASE FAMILY PROTEIN (AFU_ORTHOLOGUE AFUA_1G13630)"/>
    <property type="match status" value="1"/>
</dbReference>
<dbReference type="GO" id="GO:0016616">
    <property type="term" value="F:oxidoreductase activity, acting on the CH-OH group of donors, NAD or NADP as acceptor"/>
    <property type="evidence" value="ECO:0007669"/>
    <property type="project" value="InterPro"/>
</dbReference>
<dbReference type="SUPFAM" id="SSF52283">
    <property type="entry name" value="Formate/glycerate dehydrogenase catalytic domain-like"/>
    <property type="match status" value="1"/>
</dbReference>
<dbReference type="InterPro" id="IPR006139">
    <property type="entry name" value="D-isomer_2_OHA_DH_cat_dom"/>
</dbReference>
<comment type="similarity">
    <text evidence="1 4">Belongs to the D-isomer specific 2-hydroxyacid dehydrogenase family.</text>
</comment>
<gene>
    <name evidence="7" type="ORF">B1H18_12750</name>
</gene>
<dbReference type="Gene3D" id="3.40.50.720">
    <property type="entry name" value="NAD(P)-binding Rossmann-like Domain"/>
    <property type="match status" value="2"/>
</dbReference>
<dbReference type="SUPFAM" id="SSF51735">
    <property type="entry name" value="NAD(P)-binding Rossmann-fold domains"/>
    <property type="match status" value="1"/>
</dbReference>
<dbReference type="Proteomes" id="UP000190539">
    <property type="component" value="Unassembled WGS sequence"/>
</dbReference>
<accession>A0A1V4AAW7</accession>
<dbReference type="InterPro" id="IPR050418">
    <property type="entry name" value="D-iso_2-hydroxyacid_DH_PdxB"/>
</dbReference>
<dbReference type="PANTHER" id="PTHR43761:SF1">
    <property type="entry name" value="D-ISOMER SPECIFIC 2-HYDROXYACID DEHYDROGENASE CATALYTIC DOMAIN-CONTAINING PROTEIN-RELATED"/>
    <property type="match status" value="1"/>
</dbReference>
<dbReference type="STRING" id="83656.B1H18_12750"/>
<evidence type="ECO:0000259" key="5">
    <source>
        <dbReference type="Pfam" id="PF00389"/>
    </source>
</evidence>
<dbReference type="PROSITE" id="PS00671">
    <property type="entry name" value="D_2_HYDROXYACID_DH_3"/>
    <property type="match status" value="1"/>
</dbReference>
<dbReference type="InterPro" id="IPR029753">
    <property type="entry name" value="D-isomer_DH_CS"/>
</dbReference>
<keyword evidence="3" id="KW-0520">NAD</keyword>
<dbReference type="CDD" id="cd12167">
    <property type="entry name" value="2-Hacid_dh_8"/>
    <property type="match status" value="1"/>
</dbReference>
<proteinExistence type="inferred from homology"/>
<dbReference type="Pfam" id="PF02826">
    <property type="entry name" value="2-Hacid_dh_C"/>
    <property type="match status" value="1"/>
</dbReference>
<feature type="domain" description="D-isomer specific 2-hydroxyacid dehydrogenase catalytic" evidence="5">
    <location>
        <begin position="53"/>
        <end position="335"/>
    </location>
</feature>
<sequence length="344" mass="36879">MSHQAASGRPRTVVVLGRGLPAEDLLPPALRSRLEEVCDLQSTVLRDGFDSPAAAPVLADAEVLLTGWGAERIDAGVLERAPRLRAVVHAAGTVKHLIAPEVYERGVQVSSAAAANAVPVAEFTLAAIILGAKRAFRLADRFRVTHEHRTADELDALPWLGTSGLTIGVIGASHTGRRLIELLRVLDVTVQLHDPYTTVEEAAGLGVDRVDLDTLVATSDVVTVHAPDLPETRHMLDRRRLSLMRAGSLLINTARGALIDTEALTEQVTSGRLDAVLDVTDPEPLPADHPLWSHSGAFVTPHLAGALDNEVRRLGAVAVEEIARYASGRPLLHRVRPEELGRIA</sequence>
<evidence type="ECO:0000313" key="7">
    <source>
        <dbReference type="EMBL" id="OON80167.1"/>
    </source>
</evidence>
<evidence type="ECO:0000313" key="8">
    <source>
        <dbReference type="Proteomes" id="UP000190539"/>
    </source>
</evidence>
<protein>
    <submittedName>
        <fullName evidence="7">Hydroxyacid dehydrogenase</fullName>
    </submittedName>
</protein>
<reference evidence="7 8" key="1">
    <citation type="submission" date="2017-02" db="EMBL/GenBank/DDBJ databases">
        <title>Draft Genome Sequence of Streptomyces tsukubaensis F601, a Producer of the immunosuppressant tacrolimus FK506.</title>
        <authorList>
            <person name="Zong G."/>
            <person name="Zhong C."/>
            <person name="Fu J."/>
            <person name="Qin R."/>
            <person name="Cao G."/>
        </authorList>
    </citation>
    <scope>NUCLEOTIDE SEQUENCE [LARGE SCALE GENOMIC DNA]</scope>
    <source>
        <strain evidence="7 8">F601</strain>
    </source>
</reference>
<dbReference type="InterPro" id="IPR036291">
    <property type="entry name" value="NAD(P)-bd_dom_sf"/>
</dbReference>
<keyword evidence="8" id="KW-1185">Reference proteome</keyword>
<dbReference type="InterPro" id="IPR006140">
    <property type="entry name" value="D-isomer_DH_NAD-bd"/>
</dbReference>
<name>A0A1V4AAW7_9ACTN</name>
<dbReference type="PROSITE" id="PS00670">
    <property type="entry name" value="D_2_HYDROXYACID_DH_2"/>
    <property type="match status" value="1"/>
</dbReference>
<dbReference type="GO" id="GO:0051287">
    <property type="term" value="F:NAD binding"/>
    <property type="evidence" value="ECO:0007669"/>
    <property type="project" value="InterPro"/>
</dbReference>
<organism evidence="7 8">
    <name type="scientific">Streptomyces tsukubensis</name>
    <dbReference type="NCBI Taxonomy" id="83656"/>
    <lineage>
        <taxon>Bacteria</taxon>
        <taxon>Bacillati</taxon>
        <taxon>Actinomycetota</taxon>
        <taxon>Actinomycetes</taxon>
        <taxon>Kitasatosporales</taxon>
        <taxon>Streptomycetaceae</taxon>
        <taxon>Streptomyces</taxon>
    </lineage>
</organism>
<evidence type="ECO:0000259" key="6">
    <source>
        <dbReference type="Pfam" id="PF02826"/>
    </source>
</evidence>
<evidence type="ECO:0000256" key="2">
    <source>
        <dbReference type="ARBA" id="ARBA00023002"/>
    </source>
</evidence>
<dbReference type="Pfam" id="PF00389">
    <property type="entry name" value="2-Hacid_dh"/>
    <property type="match status" value="1"/>
</dbReference>
<dbReference type="OrthoDB" id="4324715at2"/>
<comment type="caution">
    <text evidence="7">The sequence shown here is derived from an EMBL/GenBank/DDBJ whole genome shotgun (WGS) entry which is preliminary data.</text>
</comment>